<keyword evidence="7" id="KW-0408">Iron</keyword>
<evidence type="ECO:0000259" key="15">
    <source>
        <dbReference type="Pfam" id="PF00593"/>
    </source>
</evidence>
<reference evidence="17 18" key="1">
    <citation type="submission" date="2019-02" db="EMBL/GenBank/DDBJ databases">
        <title>Genomic Encyclopedia of Type Strains, Phase IV (KMG-IV): sequencing the most valuable type-strain genomes for metagenomic binning, comparative biology and taxonomic classification.</title>
        <authorList>
            <person name="Goeker M."/>
        </authorList>
    </citation>
    <scope>NUCLEOTIDE SEQUENCE [LARGE SCALE GENOMIC DNA]</scope>
    <source>
        <strain evidence="17 18">DSM 18116</strain>
    </source>
</reference>
<dbReference type="InterPro" id="IPR039426">
    <property type="entry name" value="TonB-dep_rcpt-like"/>
</dbReference>
<dbReference type="InterPro" id="IPR008969">
    <property type="entry name" value="CarboxyPept-like_regulatory"/>
</dbReference>
<evidence type="ECO:0000256" key="3">
    <source>
        <dbReference type="ARBA" id="ARBA00022452"/>
    </source>
</evidence>
<evidence type="ECO:0000259" key="16">
    <source>
        <dbReference type="Pfam" id="PF07715"/>
    </source>
</evidence>
<keyword evidence="4" id="KW-0410">Iron transport</keyword>
<feature type="chain" id="PRO_5020675885" evidence="14">
    <location>
        <begin position="22"/>
        <end position="848"/>
    </location>
</feature>
<evidence type="ECO:0000256" key="2">
    <source>
        <dbReference type="ARBA" id="ARBA00022448"/>
    </source>
</evidence>
<accession>A0A4V2F096</accession>
<dbReference type="PANTHER" id="PTHR32552">
    <property type="entry name" value="FERRICHROME IRON RECEPTOR-RELATED"/>
    <property type="match status" value="1"/>
</dbReference>
<evidence type="ECO:0000256" key="14">
    <source>
        <dbReference type="SAM" id="SignalP"/>
    </source>
</evidence>
<dbReference type="InterPro" id="IPR012910">
    <property type="entry name" value="Plug_dom"/>
</dbReference>
<feature type="domain" description="TonB-dependent receptor plug" evidence="16">
    <location>
        <begin position="133"/>
        <end position="225"/>
    </location>
</feature>
<dbReference type="Gene3D" id="2.170.130.10">
    <property type="entry name" value="TonB-dependent receptor, plug domain"/>
    <property type="match status" value="1"/>
</dbReference>
<dbReference type="Pfam" id="PF07715">
    <property type="entry name" value="Plug"/>
    <property type="match status" value="1"/>
</dbReference>
<keyword evidence="17" id="KW-0675">Receptor</keyword>
<dbReference type="PROSITE" id="PS52016">
    <property type="entry name" value="TONB_DEPENDENT_REC_3"/>
    <property type="match status" value="1"/>
</dbReference>
<evidence type="ECO:0000256" key="6">
    <source>
        <dbReference type="ARBA" id="ARBA00022729"/>
    </source>
</evidence>
<dbReference type="InterPro" id="IPR037066">
    <property type="entry name" value="Plug_dom_sf"/>
</dbReference>
<feature type="domain" description="TonB-dependent receptor-like beta-barrel" evidence="15">
    <location>
        <begin position="388"/>
        <end position="820"/>
    </location>
</feature>
<sequence>MNARQSTLFVLSLFFSIASFAQNATIHGKVHSTDGQPVSSISVTLLNTRWGTITTENGEYLLSNIKPGTYTIQLSYTGDIRKQQSITLAAGSKTELDFTIEQAARQLEEVIVETNKIMNRAGATANKMNLTSMETPQIVHSISGVMLGKQNAMTLEDAMKNAPGVAKLWDATSRPNGGSIFVSRGFQTTTKVRNGLPNIVNTNVEMANLERIEVIKGPSATMFGSIITSYGGLINRVTKKPIFREGGSADFSYGSYNFYRASADYNFVIQPKKMAARINVAGQNQDSWQDAGFQSSYIIAPSFLYKPNDKFTLNFDAEIVGSKGNSNGGNFIFVLTPNMVNGPLAGLLQSYVGRVPGFDQQKYEQLVSQMPKTFKEAFGTNRVDELKTDYNRSFLNNDLYPTTQSNAFFADATYRISNHWTSQTAITYSNSRNRGYTTYQYLIPNYPDQLIKSFFTGTPGYGQPGHDSIGRMVWNPVGNTNTFNVQQNFVSDYTFGKIRNRAVIGLDFAHYKSEITYNRFSGKLLGVVDYPDLFDVVSVDGQSPKMPNFTKSNVLQAFATRATQPFGAPDKYNVYSAYVNNVTNLTDYLILSAGLRVDHYKNILDDQVQTAWSPKLGLIVMPIKEKLTFFANYQNGFTNEFGRDKDNKPFKPEQAYQTEFGVKYNLFNNKLTGSLSYYDILVKDIKRVDLTSPNFEIQDGDQKSKGVELEIVANPVIGWTILLGYGHNDSKLRKADANVEGLRPVASGPENMANFWTNYSFTKTALKGLGIGVSLNYGGESNAANTKSEGALIMPSYTVLGAHISYDFKRYRVSLKANNITDEKYWMGWSSYIPQMRRQLIGTITVKF</sequence>
<keyword evidence="8" id="KW-0406">Ion transport</keyword>
<dbReference type="GO" id="GO:0015344">
    <property type="term" value="F:siderophore uptake transmembrane transporter activity"/>
    <property type="evidence" value="ECO:0007669"/>
    <property type="project" value="TreeGrafter"/>
</dbReference>
<evidence type="ECO:0000256" key="5">
    <source>
        <dbReference type="ARBA" id="ARBA00022692"/>
    </source>
</evidence>
<keyword evidence="3 12" id="KW-1134">Transmembrane beta strand</keyword>
<dbReference type="GO" id="GO:0009279">
    <property type="term" value="C:cell outer membrane"/>
    <property type="evidence" value="ECO:0007669"/>
    <property type="project" value="UniProtKB-SubCell"/>
</dbReference>
<dbReference type="PANTHER" id="PTHR32552:SF68">
    <property type="entry name" value="FERRICHROME OUTER MEMBRANE TRANSPORTER_PHAGE RECEPTOR"/>
    <property type="match status" value="1"/>
</dbReference>
<evidence type="ECO:0000313" key="18">
    <source>
        <dbReference type="Proteomes" id="UP000293874"/>
    </source>
</evidence>
<protein>
    <submittedName>
        <fullName evidence="17">Iron complex outermembrane receptor protein</fullName>
    </submittedName>
</protein>
<keyword evidence="10 12" id="KW-0472">Membrane</keyword>
<evidence type="ECO:0000256" key="9">
    <source>
        <dbReference type="ARBA" id="ARBA00023077"/>
    </source>
</evidence>
<dbReference type="EMBL" id="SGXA01000003">
    <property type="protein sequence ID" value="RZS69220.1"/>
    <property type="molecule type" value="Genomic_DNA"/>
</dbReference>
<dbReference type="Proteomes" id="UP000293874">
    <property type="component" value="Unassembled WGS sequence"/>
</dbReference>
<dbReference type="InterPro" id="IPR000531">
    <property type="entry name" value="Beta-barrel_TonB"/>
</dbReference>
<dbReference type="RefSeq" id="WP_130543574.1">
    <property type="nucleotide sequence ID" value="NZ_SGXA01000003.1"/>
</dbReference>
<evidence type="ECO:0000313" key="17">
    <source>
        <dbReference type="EMBL" id="RZS69220.1"/>
    </source>
</evidence>
<evidence type="ECO:0000256" key="8">
    <source>
        <dbReference type="ARBA" id="ARBA00023065"/>
    </source>
</evidence>
<proteinExistence type="inferred from homology"/>
<evidence type="ECO:0000256" key="7">
    <source>
        <dbReference type="ARBA" id="ARBA00023004"/>
    </source>
</evidence>
<keyword evidence="5 12" id="KW-0812">Transmembrane</keyword>
<evidence type="ECO:0000256" key="1">
    <source>
        <dbReference type="ARBA" id="ARBA00004571"/>
    </source>
</evidence>
<comment type="similarity">
    <text evidence="12 13">Belongs to the TonB-dependent receptor family.</text>
</comment>
<evidence type="ECO:0000256" key="11">
    <source>
        <dbReference type="ARBA" id="ARBA00023237"/>
    </source>
</evidence>
<keyword evidence="18" id="KW-1185">Reference proteome</keyword>
<name>A0A4V2F096_9BACT</name>
<dbReference type="Pfam" id="PF00593">
    <property type="entry name" value="TonB_dep_Rec_b-barrel"/>
    <property type="match status" value="1"/>
</dbReference>
<dbReference type="SUPFAM" id="SSF49464">
    <property type="entry name" value="Carboxypeptidase regulatory domain-like"/>
    <property type="match status" value="1"/>
</dbReference>
<dbReference type="AlphaFoldDB" id="A0A4V2F096"/>
<evidence type="ECO:0000256" key="10">
    <source>
        <dbReference type="ARBA" id="ARBA00023136"/>
    </source>
</evidence>
<feature type="signal peptide" evidence="14">
    <location>
        <begin position="1"/>
        <end position="21"/>
    </location>
</feature>
<keyword evidence="2 12" id="KW-0813">Transport</keyword>
<dbReference type="SUPFAM" id="SSF56935">
    <property type="entry name" value="Porins"/>
    <property type="match status" value="1"/>
</dbReference>
<gene>
    <name evidence="17" type="ORF">EV199_5054</name>
</gene>
<keyword evidence="9 13" id="KW-0798">TonB box</keyword>
<keyword evidence="11 12" id="KW-0998">Cell outer membrane</keyword>
<dbReference type="Pfam" id="PF13715">
    <property type="entry name" value="CarbopepD_reg_2"/>
    <property type="match status" value="1"/>
</dbReference>
<keyword evidence="6 14" id="KW-0732">Signal</keyword>
<dbReference type="InterPro" id="IPR036942">
    <property type="entry name" value="Beta-barrel_TonB_sf"/>
</dbReference>
<comment type="caution">
    <text evidence="17">The sequence shown here is derived from an EMBL/GenBank/DDBJ whole genome shotgun (WGS) entry which is preliminary data.</text>
</comment>
<evidence type="ECO:0000256" key="12">
    <source>
        <dbReference type="PROSITE-ProRule" id="PRU01360"/>
    </source>
</evidence>
<dbReference type="Gene3D" id="2.60.40.1120">
    <property type="entry name" value="Carboxypeptidase-like, regulatory domain"/>
    <property type="match status" value="1"/>
</dbReference>
<dbReference type="Gene3D" id="2.40.170.20">
    <property type="entry name" value="TonB-dependent receptor, beta-barrel domain"/>
    <property type="match status" value="1"/>
</dbReference>
<comment type="subcellular location">
    <subcellularLocation>
        <location evidence="1 12">Cell outer membrane</location>
        <topology evidence="1 12">Multi-pass membrane protein</topology>
    </subcellularLocation>
</comment>
<evidence type="ECO:0000256" key="13">
    <source>
        <dbReference type="RuleBase" id="RU003357"/>
    </source>
</evidence>
<evidence type="ECO:0000256" key="4">
    <source>
        <dbReference type="ARBA" id="ARBA00022496"/>
    </source>
</evidence>
<dbReference type="CDD" id="cd01347">
    <property type="entry name" value="ligand_gated_channel"/>
    <property type="match status" value="1"/>
</dbReference>
<organism evidence="17 18">
    <name type="scientific">Pseudobacter ginsenosidimutans</name>
    <dbReference type="NCBI Taxonomy" id="661488"/>
    <lineage>
        <taxon>Bacteria</taxon>
        <taxon>Pseudomonadati</taxon>
        <taxon>Bacteroidota</taxon>
        <taxon>Chitinophagia</taxon>
        <taxon>Chitinophagales</taxon>
        <taxon>Chitinophagaceae</taxon>
        <taxon>Pseudobacter</taxon>
    </lineage>
</organism>